<protein>
    <recommendedName>
        <fullName evidence="4">PH domain-containing protein</fullName>
    </recommendedName>
</protein>
<accession>A0A7H0LIB1</accession>
<reference evidence="2 3" key="1">
    <citation type="submission" date="2020-09" db="EMBL/GenBank/DDBJ databases">
        <title>Sphingomonas sp., a new species isolated from pork steak.</title>
        <authorList>
            <person name="Heidler von Heilborn D."/>
        </authorList>
    </citation>
    <scope>NUCLEOTIDE SEQUENCE [LARGE SCALE GENOMIC DNA]</scope>
    <source>
        <strain evidence="3">S8-3T</strain>
    </source>
</reference>
<dbReference type="EMBL" id="CP061038">
    <property type="protein sequence ID" value="QNQ09414.1"/>
    <property type="molecule type" value="Genomic_DNA"/>
</dbReference>
<sequence length="164" mass="18033">MDDGFVARVSRWRAGLLVLGALGFVAAAVFVMQTKGLTDLRALITGWLGALFFGACALVGARQLFRTGPVMEIDARGILWRRWSDERIPWSAIERAEAMSLGRQRFLALWLQDPERYRSAHVLGRVAGANKSMGFGDIALSVSGTDRSFADLAAAFDRYAPDRP</sequence>
<organism evidence="2 3">
    <name type="scientific">Sphingomonas alpina</name>
    <dbReference type="NCBI Taxonomy" id="653931"/>
    <lineage>
        <taxon>Bacteria</taxon>
        <taxon>Pseudomonadati</taxon>
        <taxon>Pseudomonadota</taxon>
        <taxon>Alphaproteobacteria</taxon>
        <taxon>Sphingomonadales</taxon>
        <taxon>Sphingomonadaceae</taxon>
        <taxon>Sphingomonas</taxon>
    </lineage>
</organism>
<dbReference type="Proteomes" id="UP000516148">
    <property type="component" value="Chromosome"/>
</dbReference>
<dbReference type="InterPro" id="IPR048136">
    <property type="entry name" value="STM3941-like"/>
</dbReference>
<dbReference type="NCBIfam" id="NF041635">
    <property type="entry name" value="STM3941_fam"/>
    <property type="match status" value="1"/>
</dbReference>
<keyword evidence="1" id="KW-0472">Membrane</keyword>
<name>A0A7H0LIB1_9SPHN</name>
<evidence type="ECO:0000313" key="3">
    <source>
        <dbReference type="Proteomes" id="UP000516148"/>
    </source>
</evidence>
<keyword evidence="3" id="KW-1185">Reference proteome</keyword>
<keyword evidence="1" id="KW-1133">Transmembrane helix</keyword>
<keyword evidence="1" id="KW-0812">Transmembrane</keyword>
<dbReference type="RefSeq" id="WP_187761728.1">
    <property type="nucleotide sequence ID" value="NZ_CP061038.1"/>
</dbReference>
<proteinExistence type="predicted"/>
<evidence type="ECO:0008006" key="4">
    <source>
        <dbReference type="Google" id="ProtNLM"/>
    </source>
</evidence>
<feature type="transmembrane region" description="Helical" evidence="1">
    <location>
        <begin position="12"/>
        <end position="32"/>
    </location>
</feature>
<gene>
    <name evidence="2" type="ORF">H3Z74_22650</name>
</gene>
<evidence type="ECO:0000256" key="1">
    <source>
        <dbReference type="SAM" id="Phobius"/>
    </source>
</evidence>
<dbReference type="KEGG" id="spap:H3Z74_22650"/>
<evidence type="ECO:0000313" key="2">
    <source>
        <dbReference type="EMBL" id="QNQ09414.1"/>
    </source>
</evidence>
<dbReference type="AlphaFoldDB" id="A0A7H0LIB1"/>
<feature type="transmembrane region" description="Helical" evidence="1">
    <location>
        <begin position="44"/>
        <end position="61"/>
    </location>
</feature>